<comment type="subcellular location">
    <subcellularLocation>
        <location evidence="1">Secreted</location>
    </subcellularLocation>
</comment>
<keyword evidence="3" id="KW-0964">Secreted</keyword>
<dbReference type="Pfam" id="PF00151">
    <property type="entry name" value="Lipase"/>
    <property type="match status" value="1"/>
</dbReference>
<dbReference type="EMBL" id="CAKKLH010000151">
    <property type="protein sequence ID" value="CAH0104719.1"/>
    <property type="molecule type" value="Genomic_DNA"/>
</dbReference>
<dbReference type="FunFam" id="3.40.50.1820:FF:000033">
    <property type="entry name" value="Pancreatic triacylglycerol lipase"/>
    <property type="match status" value="1"/>
</dbReference>
<name>A0A8J2WEX5_9CRUS</name>
<sequence>MEQLAQVLDVSCIRPMSFSNEAHSSGVDYLLCVQMMAFSFSTAGPFDYNLSVYFFLLLGLLFTAVFSVPHQHRADRTKLNAATFYYDTFNHSPFDTFDEQQVIRRFDELEITSSAAVHLNNQIADGNVTTLSETLNAAQHLTFNASTPTDNITVSMMIISADDTVCYKDLGCINRFSFADPILWPINLLPQPRSQIDTHFTLNTREQSTPPPGVRVSAKDTNGIVAASFNATRQTKIYIHGWLSTGYEDLYKTLVARLLAYGDFNVIVVHWGGGAFTSYNQAYVNIRLVGLEIAHLVNTLIKKLGVKASDVHLIGHSLGAHTAGYAGEKIPNLGRITGLDPAGWYIKGMPNYVRLDPSDAQFVDAVHTDGDNAYISVGLLEPAGHVNFYPNGGANQPGCLLSELPTAINPIDYQINYSQIDINLACSHMRAVDLYSESLLADDGCQRKGFECSDYQSFEKAECTSCELDRQCAVFGLEAMPIANRVNVRFYFNTGDSSPYCRYHYAMNVSLANPGVAKPTVSGILKLSISGQTGSLSNVQLPASNFQHGSDHHFLLTVPTRLDPVVKVNLDWKFVPTHFLDVSCFLGLCNRRLYVNSVTISAINSYPVVAGINTSVNVYKNCPQFTPGIIGQHFDLQLSVDNNCSATRLFSLLNYYIRPLISLAQRMA</sequence>
<dbReference type="Gene3D" id="2.60.60.20">
    <property type="entry name" value="PLAT/LH2 domain"/>
    <property type="match status" value="1"/>
</dbReference>
<evidence type="ECO:0000313" key="8">
    <source>
        <dbReference type="Proteomes" id="UP000789390"/>
    </source>
</evidence>
<dbReference type="Gene3D" id="3.40.50.1820">
    <property type="entry name" value="alpha/beta hydrolase"/>
    <property type="match status" value="1"/>
</dbReference>
<dbReference type="GO" id="GO:0016042">
    <property type="term" value="P:lipid catabolic process"/>
    <property type="evidence" value="ECO:0007669"/>
    <property type="project" value="TreeGrafter"/>
</dbReference>
<comment type="similarity">
    <text evidence="2 4">Belongs to the AB hydrolase superfamily. Lipase family.</text>
</comment>
<dbReference type="InterPro" id="IPR036392">
    <property type="entry name" value="PLAT/LH2_dom_sf"/>
</dbReference>
<dbReference type="InterPro" id="IPR029058">
    <property type="entry name" value="AB_hydrolase_fold"/>
</dbReference>
<dbReference type="PANTHER" id="PTHR11610">
    <property type="entry name" value="LIPASE"/>
    <property type="match status" value="1"/>
</dbReference>
<gene>
    <name evidence="7" type="ORF">DGAL_LOCUS7633</name>
</gene>
<evidence type="ECO:0000259" key="6">
    <source>
        <dbReference type="Pfam" id="PF00151"/>
    </source>
</evidence>
<dbReference type="SUPFAM" id="SSF49723">
    <property type="entry name" value="Lipase/lipooxygenase domain (PLAT/LH2 domain)"/>
    <property type="match status" value="1"/>
</dbReference>
<dbReference type="InterPro" id="IPR013818">
    <property type="entry name" value="Lipase"/>
</dbReference>
<dbReference type="InterPro" id="IPR000734">
    <property type="entry name" value="TAG_lipase"/>
</dbReference>
<dbReference type="AlphaFoldDB" id="A0A8J2WEX5"/>
<feature type="transmembrane region" description="Helical" evidence="5">
    <location>
        <begin position="50"/>
        <end position="68"/>
    </location>
</feature>
<keyword evidence="5" id="KW-0472">Membrane</keyword>
<dbReference type="PANTHER" id="PTHR11610:SF173">
    <property type="entry name" value="LIPASE DOMAIN-CONTAINING PROTEIN-RELATED"/>
    <property type="match status" value="1"/>
</dbReference>
<dbReference type="SUPFAM" id="SSF53474">
    <property type="entry name" value="alpha/beta-Hydrolases"/>
    <property type="match status" value="1"/>
</dbReference>
<dbReference type="InterPro" id="IPR033906">
    <property type="entry name" value="Lipase_N"/>
</dbReference>
<evidence type="ECO:0000256" key="2">
    <source>
        <dbReference type="ARBA" id="ARBA00010701"/>
    </source>
</evidence>
<evidence type="ECO:0000256" key="5">
    <source>
        <dbReference type="SAM" id="Phobius"/>
    </source>
</evidence>
<accession>A0A8J2WEX5</accession>
<reference evidence="7" key="1">
    <citation type="submission" date="2021-11" db="EMBL/GenBank/DDBJ databases">
        <authorList>
            <person name="Schell T."/>
        </authorList>
    </citation>
    <scope>NUCLEOTIDE SEQUENCE</scope>
    <source>
        <strain evidence="7">M5</strain>
    </source>
</reference>
<proteinExistence type="inferred from homology"/>
<dbReference type="Proteomes" id="UP000789390">
    <property type="component" value="Unassembled WGS sequence"/>
</dbReference>
<evidence type="ECO:0000256" key="1">
    <source>
        <dbReference type="ARBA" id="ARBA00004613"/>
    </source>
</evidence>
<dbReference type="GO" id="GO:0005615">
    <property type="term" value="C:extracellular space"/>
    <property type="evidence" value="ECO:0007669"/>
    <property type="project" value="TreeGrafter"/>
</dbReference>
<comment type="caution">
    <text evidence="7">The sequence shown here is derived from an EMBL/GenBank/DDBJ whole genome shotgun (WGS) entry which is preliminary data.</text>
</comment>
<keyword evidence="8" id="KW-1185">Reference proteome</keyword>
<dbReference type="PRINTS" id="PR00821">
    <property type="entry name" value="TAGLIPASE"/>
</dbReference>
<dbReference type="CDD" id="cd00707">
    <property type="entry name" value="Pancreat_lipase_like"/>
    <property type="match status" value="1"/>
</dbReference>
<keyword evidence="5" id="KW-0812">Transmembrane</keyword>
<keyword evidence="5" id="KW-1133">Transmembrane helix</keyword>
<evidence type="ECO:0000256" key="4">
    <source>
        <dbReference type="RuleBase" id="RU004262"/>
    </source>
</evidence>
<feature type="domain" description="Lipase" evidence="6">
    <location>
        <begin position="165"/>
        <end position="500"/>
    </location>
</feature>
<protein>
    <recommendedName>
        <fullName evidence="6">Lipase domain-containing protein</fullName>
    </recommendedName>
</protein>
<organism evidence="7 8">
    <name type="scientific">Daphnia galeata</name>
    <dbReference type="NCBI Taxonomy" id="27404"/>
    <lineage>
        <taxon>Eukaryota</taxon>
        <taxon>Metazoa</taxon>
        <taxon>Ecdysozoa</taxon>
        <taxon>Arthropoda</taxon>
        <taxon>Crustacea</taxon>
        <taxon>Branchiopoda</taxon>
        <taxon>Diplostraca</taxon>
        <taxon>Cladocera</taxon>
        <taxon>Anomopoda</taxon>
        <taxon>Daphniidae</taxon>
        <taxon>Daphnia</taxon>
    </lineage>
</organism>
<evidence type="ECO:0000313" key="7">
    <source>
        <dbReference type="EMBL" id="CAH0104719.1"/>
    </source>
</evidence>
<dbReference type="OrthoDB" id="199913at2759"/>
<dbReference type="GO" id="GO:0016298">
    <property type="term" value="F:lipase activity"/>
    <property type="evidence" value="ECO:0007669"/>
    <property type="project" value="InterPro"/>
</dbReference>
<evidence type="ECO:0000256" key="3">
    <source>
        <dbReference type="ARBA" id="ARBA00022525"/>
    </source>
</evidence>